<feature type="compositionally biased region" description="Low complexity" evidence="1">
    <location>
        <begin position="12"/>
        <end position="23"/>
    </location>
</feature>
<evidence type="ECO:0000313" key="3">
    <source>
        <dbReference type="EMBL" id="KAG0013023.1"/>
    </source>
</evidence>
<feature type="domain" description="3'-5' exonuclease" evidence="2">
    <location>
        <begin position="868"/>
        <end position="1060"/>
    </location>
</feature>
<evidence type="ECO:0000256" key="1">
    <source>
        <dbReference type="SAM" id="MobiDB-lite"/>
    </source>
</evidence>
<dbReference type="PANTHER" id="PTHR47765:SF2">
    <property type="entry name" value="EXONUCLEASE MUT-7 HOMOLOG"/>
    <property type="match status" value="1"/>
</dbReference>
<dbReference type="InterPro" id="IPR012337">
    <property type="entry name" value="RNaseH-like_sf"/>
</dbReference>
<dbReference type="InterPro" id="IPR002562">
    <property type="entry name" value="3'-5'_exonuclease_dom"/>
</dbReference>
<dbReference type="EMBL" id="JAAAID010000902">
    <property type="protein sequence ID" value="KAG0013023.1"/>
    <property type="molecule type" value="Genomic_DNA"/>
</dbReference>
<dbReference type="Pfam" id="PF01612">
    <property type="entry name" value="DNA_pol_A_exo1"/>
    <property type="match status" value="1"/>
</dbReference>
<evidence type="ECO:0000259" key="2">
    <source>
        <dbReference type="Pfam" id="PF01612"/>
    </source>
</evidence>
<dbReference type="InterPro" id="IPR036397">
    <property type="entry name" value="RNaseH_sf"/>
</dbReference>
<protein>
    <submittedName>
        <fullName evidence="3">Exonuclease mut-7</fullName>
    </submittedName>
</protein>
<dbReference type="PANTHER" id="PTHR47765">
    <property type="entry name" value="3'-5' EXONUCLEASE DOMAIN-CONTAINING PROTEIN"/>
    <property type="match status" value="1"/>
</dbReference>
<gene>
    <name evidence="3" type="primary">EXD3</name>
    <name evidence="3" type="ORF">BGZ80_011358</name>
</gene>
<organism evidence="3 4">
    <name type="scientific">Entomortierella chlamydospora</name>
    <dbReference type="NCBI Taxonomy" id="101097"/>
    <lineage>
        <taxon>Eukaryota</taxon>
        <taxon>Fungi</taxon>
        <taxon>Fungi incertae sedis</taxon>
        <taxon>Mucoromycota</taxon>
        <taxon>Mortierellomycotina</taxon>
        <taxon>Mortierellomycetes</taxon>
        <taxon>Mortierellales</taxon>
        <taxon>Mortierellaceae</taxon>
        <taxon>Entomortierella</taxon>
    </lineage>
</organism>
<keyword evidence="3" id="KW-0269">Exonuclease</keyword>
<dbReference type="AlphaFoldDB" id="A0A9P6MU08"/>
<keyword evidence="4" id="KW-1185">Reference proteome</keyword>
<dbReference type="Gene3D" id="3.30.420.10">
    <property type="entry name" value="Ribonuclease H-like superfamily/Ribonuclease H"/>
    <property type="match status" value="1"/>
</dbReference>
<dbReference type="GO" id="GO:0006139">
    <property type="term" value="P:nucleobase-containing compound metabolic process"/>
    <property type="evidence" value="ECO:0007669"/>
    <property type="project" value="InterPro"/>
</dbReference>
<proteinExistence type="predicted"/>
<dbReference type="Proteomes" id="UP000703661">
    <property type="component" value="Unassembled WGS sequence"/>
</dbReference>
<keyword evidence="3" id="KW-0540">Nuclease</keyword>
<sequence>MPNPRYSGNTAPPTARQPHRQTTPRPPRSGSHSSDSTTKAFRSTKAATRSKPSKQRVVYMNYPSDCHVLEQKITQPVSATLQGAWNDSVLKDIQRMVATNNAFEVVHILLSSCQNIRTFQREIEIGNVDRVRQAIGDSMLRHIEDHGLFTIHAIISVGVISESRSLDRMLEKAISKLLSDPLRRILSSRRSDIQNQESRLLSSNSQQHSLQCPASKSAIAGIRGGENDLIIWDDDIMSEPDRTSPAQGRKSNNINLLDDDDNSISGTDCLPPLQPIVPPHRSLASKEPCREAISPQIPGSTMSRSGGNFRGNVYHTDRKDDDKLLDFWSGDRNALNSPDANRLSQVIALDPQHQRTSTITSEQPCGQQSANTNVSDAKEQNILISTYSSIQCDRPKGFGECPALIQPKHQQLLLNEIAAGKSILQVCAVLDIFNMRQCLSDTIPNIEHRVNDTFGSSLVRQLLDMEELDEAIAVVKGFIETRDRDIDLEILAQLMIAGDITRIHEFVGELHEVCTVALQYIDMRFSALIARWDQAGYFDHYSNPAYIDPLPTAVPSTEMLDQMLESKTGVRVALVEIAMSLIIRFDLEDSLLQSNTLFHGISFFAQYCTAITLLHGMSASGVLKTNSRHGKQAMENEGFTMLQSSWMILPYVIRLVRDDRRVQCMIIRHCILEQHDQVIAGFLAAKLDLGSVYQKWMHESDTVVNSAETTRGQRIVKPGVTEATEMIGVNNASSLDASPPNSRRHSNIIADPDDIKALFWSSNTEKSSPQISKPPSTPNLLSTHQTVNLSSTSTVPRGTSQKMFYSLPPETKVVIINHLDQFDQLRNSLSRSRVVGMDSEWLPTEGQNSWLQVHNLEMLRGSGEDGIKTKSSTPRTALLQLACDYMDCVYVIDTTKFDEDPSNRLGILLGDMFSNPAIQKIAYNWEHDKRLLERTFPILAQKRYRLQNFIDLRFIWLRFRDVQQTLPENMDRFDISKNNSNNENGYANPLEAWSKVPQGPPMRRFLFGGLSNMVQMLCGKPLDKTEQCSNWERRPLTKNQLHYAVVDARCLLDIHEILERAQRID</sequence>
<keyword evidence="3" id="KW-0378">Hydrolase</keyword>
<accession>A0A9P6MU08</accession>
<dbReference type="InterPro" id="IPR052408">
    <property type="entry name" value="Exonuclease_MUT-7-like"/>
</dbReference>
<comment type="caution">
    <text evidence="3">The sequence shown here is derived from an EMBL/GenBank/DDBJ whole genome shotgun (WGS) entry which is preliminary data.</text>
</comment>
<dbReference type="GO" id="GO:0003676">
    <property type="term" value="F:nucleic acid binding"/>
    <property type="evidence" value="ECO:0007669"/>
    <property type="project" value="InterPro"/>
</dbReference>
<dbReference type="SUPFAM" id="SSF53098">
    <property type="entry name" value="Ribonuclease H-like"/>
    <property type="match status" value="1"/>
</dbReference>
<evidence type="ECO:0000313" key="4">
    <source>
        <dbReference type="Proteomes" id="UP000703661"/>
    </source>
</evidence>
<feature type="compositionally biased region" description="Polar residues" evidence="1">
    <location>
        <begin position="30"/>
        <end position="47"/>
    </location>
</feature>
<feature type="region of interest" description="Disordered" evidence="1">
    <location>
        <begin position="1"/>
        <end position="56"/>
    </location>
</feature>
<name>A0A9P6MU08_9FUNG</name>
<dbReference type="GO" id="GO:0008408">
    <property type="term" value="F:3'-5' exonuclease activity"/>
    <property type="evidence" value="ECO:0007669"/>
    <property type="project" value="InterPro"/>
</dbReference>
<reference evidence="3" key="1">
    <citation type="journal article" date="2020" name="Fungal Divers.">
        <title>Resolving the Mortierellaceae phylogeny through synthesis of multi-gene phylogenetics and phylogenomics.</title>
        <authorList>
            <person name="Vandepol N."/>
            <person name="Liber J."/>
            <person name="Desiro A."/>
            <person name="Na H."/>
            <person name="Kennedy M."/>
            <person name="Barry K."/>
            <person name="Grigoriev I.V."/>
            <person name="Miller A.N."/>
            <person name="O'Donnell K."/>
            <person name="Stajich J.E."/>
            <person name="Bonito G."/>
        </authorList>
    </citation>
    <scope>NUCLEOTIDE SEQUENCE</scope>
    <source>
        <strain evidence="3">NRRL 2769</strain>
    </source>
</reference>
<feature type="compositionally biased region" description="Polar residues" evidence="1">
    <location>
        <begin position="1"/>
        <end position="11"/>
    </location>
</feature>